<dbReference type="GO" id="GO:0005737">
    <property type="term" value="C:cytoplasm"/>
    <property type="evidence" value="ECO:0007669"/>
    <property type="project" value="UniProtKB-ARBA"/>
</dbReference>
<dbReference type="OMA" id="AQTPYCR"/>
<proteinExistence type="predicted"/>
<dbReference type="PANTHER" id="PTHR13343:SF17">
    <property type="entry name" value="CELLULAR REPRESSOR OF E1A-STIMULATED GENES, ISOFORM A"/>
    <property type="match status" value="1"/>
</dbReference>
<keyword evidence="4" id="KW-1185">Reference proteome</keyword>
<evidence type="ECO:0000313" key="3">
    <source>
        <dbReference type="EMBL" id="KDO22275.1"/>
    </source>
</evidence>
<dbReference type="AlphaFoldDB" id="A0A067BZK2"/>
<dbReference type="GeneID" id="24134107"/>
<organism evidence="3 4">
    <name type="scientific">Saprolegnia parasitica (strain CBS 223.65)</name>
    <dbReference type="NCBI Taxonomy" id="695850"/>
    <lineage>
        <taxon>Eukaryota</taxon>
        <taxon>Sar</taxon>
        <taxon>Stramenopiles</taxon>
        <taxon>Oomycota</taxon>
        <taxon>Saprolegniomycetes</taxon>
        <taxon>Saprolegniales</taxon>
        <taxon>Saprolegniaceae</taxon>
        <taxon>Saprolegnia</taxon>
    </lineage>
</organism>
<dbReference type="EMBL" id="KK583271">
    <property type="protein sequence ID" value="KDO22275.1"/>
    <property type="molecule type" value="Genomic_DNA"/>
</dbReference>
<name>A0A067BZK2_SAPPC</name>
<dbReference type="VEuPathDB" id="FungiDB:SPRG_12114"/>
<dbReference type="Gene3D" id="2.30.110.10">
    <property type="entry name" value="Electron Transport, Fmn-binding Protein, Chain A"/>
    <property type="match status" value="1"/>
</dbReference>
<gene>
    <name evidence="3" type="ORF">SPRG_12114</name>
</gene>
<dbReference type="Proteomes" id="UP000030745">
    <property type="component" value="Unassembled WGS sequence"/>
</dbReference>
<dbReference type="KEGG" id="spar:SPRG_12114"/>
<reference evidence="3 4" key="1">
    <citation type="journal article" date="2013" name="PLoS Genet.">
        <title>Distinctive expansion of potential virulence genes in the genome of the oomycete fish pathogen Saprolegnia parasitica.</title>
        <authorList>
            <person name="Jiang R.H."/>
            <person name="de Bruijn I."/>
            <person name="Haas B.J."/>
            <person name="Belmonte R."/>
            <person name="Lobach L."/>
            <person name="Christie J."/>
            <person name="van den Ackerveken G."/>
            <person name="Bottin A."/>
            <person name="Bulone V."/>
            <person name="Diaz-Moreno S.M."/>
            <person name="Dumas B."/>
            <person name="Fan L."/>
            <person name="Gaulin E."/>
            <person name="Govers F."/>
            <person name="Grenville-Briggs L.J."/>
            <person name="Horner N.R."/>
            <person name="Levin J.Z."/>
            <person name="Mammella M."/>
            <person name="Meijer H.J."/>
            <person name="Morris P."/>
            <person name="Nusbaum C."/>
            <person name="Oome S."/>
            <person name="Phillips A.J."/>
            <person name="van Rooyen D."/>
            <person name="Rzeszutek E."/>
            <person name="Saraiva M."/>
            <person name="Secombes C.J."/>
            <person name="Seidl M.F."/>
            <person name="Snel B."/>
            <person name="Stassen J.H."/>
            <person name="Sykes S."/>
            <person name="Tripathy S."/>
            <person name="van den Berg H."/>
            <person name="Vega-Arreguin J.C."/>
            <person name="Wawra S."/>
            <person name="Young S.K."/>
            <person name="Zeng Q."/>
            <person name="Dieguez-Uribeondo J."/>
            <person name="Russ C."/>
            <person name="Tyler B.M."/>
            <person name="van West P."/>
        </authorList>
    </citation>
    <scope>NUCLEOTIDE SEQUENCE [LARGE SCALE GENOMIC DNA]</scope>
    <source>
        <strain evidence="3 4">CBS 223.65</strain>
    </source>
</reference>
<evidence type="ECO:0000259" key="2">
    <source>
        <dbReference type="Pfam" id="PF13883"/>
    </source>
</evidence>
<keyword evidence="1" id="KW-0472">Membrane</keyword>
<dbReference type="PANTHER" id="PTHR13343">
    <property type="entry name" value="CREG1 PROTEIN"/>
    <property type="match status" value="1"/>
</dbReference>
<keyword evidence="1" id="KW-1133">Transmembrane helix</keyword>
<feature type="domain" description="CREG-like beta-barrel" evidence="2">
    <location>
        <begin position="90"/>
        <end position="247"/>
    </location>
</feature>
<evidence type="ECO:0000256" key="1">
    <source>
        <dbReference type="SAM" id="Phobius"/>
    </source>
</evidence>
<dbReference type="Pfam" id="PF13883">
    <property type="entry name" value="CREG_beta-barrel"/>
    <property type="match status" value="1"/>
</dbReference>
<dbReference type="RefSeq" id="XP_012207010.1">
    <property type="nucleotide sequence ID" value="XM_012351620.1"/>
</dbReference>
<keyword evidence="1" id="KW-0812">Transmembrane</keyword>
<evidence type="ECO:0000313" key="4">
    <source>
        <dbReference type="Proteomes" id="UP000030745"/>
    </source>
</evidence>
<feature type="transmembrane region" description="Helical" evidence="1">
    <location>
        <begin position="20"/>
        <end position="40"/>
    </location>
</feature>
<sequence>MSERLAILPSAPAPRRHGFFAGLLAGAVGVFCAGLVLFQATPRVDVEVMTTTLSSSPSLSTLAGVSVADLALINAPLDAASNLTEEAWISARIARWIVHANTWGTIATTSVHLDGAPFASMISYSDGVGASPSNATGRLYFYSSTMGSTGKDLAANPRASVSITMAQLGHCTYDPQDPTCWRVVFSGTLTPAVAVDDALAALFSKHPQMSYWPRGHEFTAYEMHPTEILLLDFYGGAKHIDPATYYSVRF</sequence>
<dbReference type="InterPro" id="IPR012349">
    <property type="entry name" value="Split_barrel_FMN-bd"/>
</dbReference>
<dbReference type="InterPro" id="IPR055343">
    <property type="entry name" value="CREG_beta-barrel"/>
</dbReference>
<dbReference type="SUPFAM" id="SSF50475">
    <property type="entry name" value="FMN-binding split barrel"/>
    <property type="match status" value="1"/>
</dbReference>
<dbReference type="OrthoDB" id="73488at2759"/>
<accession>A0A067BZK2</accession>
<protein>
    <recommendedName>
        <fullName evidence="2">CREG-like beta-barrel domain-containing protein</fullName>
    </recommendedName>
</protein>